<dbReference type="Pfam" id="PF12796">
    <property type="entry name" value="Ank_2"/>
    <property type="match status" value="1"/>
</dbReference>
<dbReference type="VEuPathDB" id="FungiDB:BTJ68_01244"/>
<dbReference type="Proteomes" id="UP000281677">
    <property type="component" value="Unassembled WGS sequence"/>
</dbReference>
<evidence type="ECO:0000313" key="3">
    <source>
        <dbReference type="EMBL" id="RMZ29582.1"/>
    </source>
</evidence>
<reference evidence="3 4" key="1">
    <citation type="journal article" date="2018" name="BMC Genomics">
        <title>Genomic evidence for intraspecific hybridization in a clonal and extremely halotolerant yeast.</title>
        <authorList>
            <person name="Gostincar C."/>
            <person name="Stajich J.E."/>
            <person name="Zupancic J."/>
            <person name="Zalar P."/>
            <person name="Gunde-Cimerman N."/>
        </authorList>
    </citation>
    <scope>NUCLEOTIDE SEQUENCE [LARGE SCALE GENOMIC DNA]</scope>
    <source>
        <strain evidence="3 4">EXF-120</strain>
    </source>
</reference>
<dbReference type="InterPro" id="IPR050745">
    <property type="entry name" value="Multifunctional_regulatory"/>
</dbReference>
<proteinExistence type="predicted"/>
<dbReference type="PANTHER" id="PTHR24189">
    <property type="entry name" value="MYOTROPHIN"/>
    <property type="match status" value="1"/>
</dbReference>
<keyword evidence="2" id="KW-0040">ANK repeat</keyword>
<name>A0A3M7IW45_HORWE</name>
<comment type="caution">
    <text evidence="3">The sequence shown here is derived from an EMBL/GenBank/DDBJ whole genome shotgun (WGS) entry which is preliminary data.</text>
</comment>
<sequence length="680" mass="76873">MSREYGMAFEHRVASFKLLFSNGQASHTDVRPDGNGYLDLILRGPWPPGMRKAQWELVKFLIVGAPESVLRNPRLLHHCARWIGEGPHMDMLATLLSFGLDPEYFDSSLFIVWPRSCDPGWLAEDLAPDPMFIDFLRTYADAFRVGFAGCDDLTEAVLTGADSEFESALRRAKGEAGVLRTCPNALGQTATHLAITSPRRLERLLQAGADPDCVDRGGLTPLMYAAAYGEEQSVLHLVRHQATWHLQEGLYGRIFLDYAVSRRNLHVVESLVDWLREAGDHDTASEVLDHCIATSIVQHNDHYDTAIPHRLFELGADADTVVGSRTLLHYANTPMMSQLIMKFKFKSFLIRDDAGMSPFMQVAHLVDAKTLATLALQNEVADFNEQDMSGQTALHHLVASFHASQIYDSLGTDRSWQFARHRDMVSCLNTLLQHGASISTTDNCVCACSRKGCTPLTFALHRLSKSFHVDCGIIIDLLQAAQHQINHVDTSEWSVAIRRYHNFEEQGLTHTCCGARAKDAASSCYKRRPEDLEVARNEQNRLTVELHSDPCKESCTDDNIFSSLAALCSMYEQRSIAKNKSGVAHRRRKSLLQVDYAQDEIRFCFDFESQSPIRKVTTNCYKDWLRWCDRNFVKLDIKGGRRNYTEYGWRLVSMFEDKLDELRSGTEVWYTAPERPAEIP</sequence>
<protein>
    <submittedName>
        <fullName evidence="3">Uncharacterized protein</fullName>
    </submittedName>
</protein>
<dbReference type="SMART" id="SM00248">
    <property type="entry name" value="ANK"/>
    <property type="match status" value="6"/>
</dbReference>
<dbReference type="InterPro" id="IPR036770">
    <property type="entry name" value="Ankyrin_rpt-contain_sf"/>
</dbReference>
<evidence type="ECO:0000256" key="1">
    <source>
        <dbReference type="ARBA" id="ARBA00022737"/>
    </source>
</evidence>
<dbReference type="SUPFAM" id="SSF48403">
    <property type="entry name" value="Ankyrin repeat"/>
    <property type="match status" value="1"/>
</dbReference>
<dbReference type="Gene3D" id="1.25.40.20">
    <property type="entry name" value="Ankyrin repeat-containing domain"/>
    <property type="match status" value="2"/>
</dbReference>
<evidence type="ECO:0000313" key="4">
    <source>
        <dbReference type="Proteomes" id="UP000281677"/>
    </source>
</evidence>
<dbReference type="EMBL" id="QWIT01000160">
    <property type="protein sequence ID" value="RMZ29582.1"/>
    <property type="molecule type" value="Genomic_DNA"/>
</dbReference>
<dbReference type="AlphaFoldDB" id="A0A3M7IW45"/>
<keyword evidence="1" id="KW-0677">Repeat</keyword>
<evidence type="ECO:0000256" key="2">
    <source>
        <dbReference type="ARBA" id="ARBA00023043"/>
    </source>
</evidence>
<dbReference type="InterPro" id="IPR002110">
    <property type="entry name" value="Ankyrin_rpt"/>
</dbReference>
<dbReference type="PANTHER" id="PTHR24189:SF50">
    <property type="entry name" value="ANKYRIN REPEAT AND SOCS BOX PROTEIN 2"/>
    <property type="match status" value="1"/>
</dbReference>
<gene>
    <name evidence="3" type="ORF">D0859_06321</name>
</gene>
<dbReference type="OrthoDB" id="3200163at2759"/>
<organism evidence="3 4">
    <name type="scientific">Hortaea werneckii</name>
    <name type="common">Black yeast</name>
    <name type="synonym">Cladosporium werneckii</name>
    <dbReference type="NCBI Taxonomy" id="91943"/>
    <lineage>
        <taxon>Eukaryota</taxon>
        <taxon>Fungi</taxon>
        <taxon>Dikarya</taxon>
        <taxon>Ascomycota</taxon>
        <taxon>Pezizomycotina</taxon>
        <taxon>Dothideomycetes</taxon>
        <taxon>Dothideomycetidae</taxon>
        <taxon>Mycosphaerellales</taxon>
        <taxon>Teratosphaeriaceae</taxon>
        <taxon>Hortaea</taxon>
    </lineage>
</organism>
<accession>A0A3M7IW45</accession>